<dbReference type="Proteomes" id="UP001454036">
    <property type="component" value="Unassembled WGS sequence"/>
</dbReference>
<proteinExistence type="predicted"/>
<name>A0AAV3R5K5_LITER</name>
<gene>
    <name evidence="2" type="ORF">LIER_24567</name>
</gene>
<protein>
    <submittedName>
        <fullName evidence="2">Uncharacterized protein</fullName>
    </submittedName>
</protein>
<feature type="region of interest" description="Disordered" evidence="1">
    <location>
        <begin position="195"/>
        <end position="226"/>
    </location>
</feature>
<dbReference type="AlphaFoldDB" id="A0AAV3R5K5"/>
<comment type="caution">
    <text evidence="2">The sequence shown here is derived from an EMBL/GenBank/DDBJ whole genome shotgun (WGS) entry which is preliminary data.</text>
</comment>
<dbReference type="EMBL" id="BAABME010007167">
    <property type="protein sequence ID" value="GAA0170267.1"/>
    <property type="molecule type" value="Genomic_DNA"/>
</dbReference>
<keyword evidence="3" id="KW-1185">Reference proteome</keyword>
<feature type="compositionally biased region" description="Basic and acidic residues" evidence="1">
    <location>
        <begin position="123"/>
        <end position="134"/>
    </location>
</feature>
<feature type="compositionally biased region" description="Acidic residues" evidence="1">
    <location>
        <begin position="201"/>
        <end position="214"/>
    </location>
</feature>
<organism evidence="2 3">
    <name type="scientific">Lithospermum erythrorhizon</name>
    <name type="common">Purple gromwell</name>
    <name type="synonym">Lithospermum officinale var. erythrorhizon</name>
    <dbReference type="NCBI Taxonomy" id="34254"/>
    <lineage>
        <taxon>Eukaryota</taxon>
        <taxon>Viridiplantae</taxon>
        <taxon>Streptophyta</taxon>
        <taxon>Embryophyta</taxon>
        <taxon>Tracheophyta</taxon>
        <taxon>Spermatophyta</taxon>
        <taxon>Magnoliopsida</taxon>
        <taxon>eudicotyledons</taxon>
        <taxon>Gunneridae</taxon>
        <taxon>Pentapetalae</taxon>
        <taxon>asterids</taxon>
        <taxon>lamiids</taxon>
        <taxon>Boraginales</taxon>
        <taxon>Boraginaceae</taxon>
        <taxon>Boraginoideae</taxon>
        <taxon>Lithospermeae</taxon>
        <taxon>Lithospermum</taxon>
    </lineage>
</organism>
<sequence length="348" mass="39152">MAGFIRERNHEGHTYDTYMALYREEQNLFSVRVHYHGRFLANCREFEACVYQDPEVEGHNGIRCLTYSKNVVSNTQLLDDIDGGEYSISINPASVELIKASVSKHVMLSAIPFNLVDNNDNVKGNENDIEKGADSEESGESDSEEYGEDEELNPEDVLYGNERDGFDDGDLPGEQPILSSTFLENIEEAFVVPKHDGHSEEDFEVQSDDSDDVGEPTSGTRPNCKQKKGLQMSTFDKSIFDGRVSEVQPQVNKKNRYRGPYARHGVQFKQRRLSGWVDSVDSDSNSVLGDRHDMSDFDSGDLTSDSAGTIDVAKLTVTTRKKKRHVHFNDKNIKNPRLFPSLVFSSSM</sequence>
<accession>A0AAV3R5K5</accession>
<evidence type="ECO:0000313" key="2">
    <source>
        <dbReference type="EMBL" id="GAA0170267.1"/>
    </source>
</evidence>
<reference evidence="2 3" key="1">
    <citation type="submission" date="2024-01" db="EMBL/GenBank/DDBJ databases">
        <title>The complete chloroplast genome sequence of Lithospermum erythrorhizon: insights into the phylogenetic relationship among Boraginaceae species and the maternal lineages of purple gromwells.</title>
        <authorList>
            <person name="Okada T."/>
            <person name="Watanabe K."/>
        </authorList>
    </citation>
    <scope>NUCLEOTIDE SEQUENCE [LARGE SCALE GENOMIC DNA]</scope>
</reference>
<evidence type="ECO:0000256" key="1">
    <source>
        <dbReference type="SAM" id="MobiDB-lite"/>
    </source>
</evidence>
<evidence type="ECO:0000313" key="3">
    <source>
        <dbReference type="Proteomes" id="UP001454036"/>
    </source>
</evidence>
<feature type="compositionally biased region" description="Acidic residues" evidence="1">
    <location>
        <begin position="135"/>
        <end position="154"/>
    </location>
</feature>
<feature type="region of interest" description="Disordered" evidence="1">
    <location>
        <begin position="119"/>
        <end position="172"/>
    </location>
</feature>